<proteinExistence type="predicted"/>
<evidence type="ECO:0000313" key="1">
    <source>
        <dbReference type="EMBL" id="KMW18809.1"/>
    </source>
</evidence>
<name>A0A0J9C2Z1_9FIRM</name>
<dbReference type="AlphaFoldDB" id="A0A0J9C2Z1"/>
<protein>
    <submittedName>
        <fullName evidence="1">Uncharacterized protein</fullName>
    </submittedName>
</protein>
<evidence type="ECO:0000313" key="2">
    <source>
        <dbReference type="Proteomes" id="UP000037392"/>
    </source>
</evidence>
<dbReference type="RefSeq" id="WP_048930100.1">
    <property type="nucleotide sequence ID" value="NZ_KQ235878.1"/>
</dbReference>
<accession>A0A0J9C2Z1</accession>
<dbReference type="PATRIC" id="fig|742734.4.peg.3117"/>
<dbReference type="OrthoDB" id="5135382at2"/>
<sequence>MGEKGEITVFLAMILVSVCALLCGMAESVRTAGARCYLRMAVDSSMDSLMAQYHRELWKQYRILGLEYDSPQTLERELGEFLTPYMNAQNWYPMKISCTEAKDIIALTEGEGRYLEQEILDYMKYGLLDTDWDELDESGADALFKTWKEGGSVSRVSGLYTAHSKEAVQLEKALEKIDDGLKSQSECWSRAGQALEWLDGSGFISQAERMCRELEKLPALVGVYEKKADQLAERLGESRKQFENERQELSSGVQAAFEDEIAQYESYVSHDGQRRREVVRLREYGPDRIQWIRGAISMAEDVMDYIDSWEPEDEDDELDEAALWRPVAAHWSGYAMLSLGIEFGVKDKEKEDFLEQVGRLVSGGILELVLPEGTVVSGRKLSLDTVPSASVMREDEAGREGLLIGAENLLQRLLVGEYDIRFFKGFQKEMQDQGFYELEYIVHGADGDRENLAGVISRLVALREGMNLIHIFSDPGKRQEARSLALAIVGGSGVLPLVSLTAFLIMSVWALGEALMDVRCLLDGGKVPVLKTREDWRLSLDELLSIGKNRGLGDMGSWDGKTGGLSYKGYMRILIFGSYKADLVYRMMDVMEINIGKKQSGFSMERCACNVEMEATVSGKHVFFSAGLWKSQMGDRGPGYETRIGVSGSYLNDPKSGKEAYDDALFSSSLLFSA</sequence>
<dbReference type="EMBL" id="ADLK01000022">
    <property type="protein sequence ID" value="KMW18809.1"/>
    <property type="molecule type" value="Genomic_DNA"/>
</dbReference>
<dbReference type="InterPro" id="IPR043756">
    <property type="entry name" value="DUF5702"/>
</dbReference>
<dbReference type="GeneID" id="93163405"/>
<reference evidence="1 2" key="1">
    <citation type="submission" date="2011-04" db="EMBL/GenBank/DDBJ databases">
        <title>The Genome Sequence of Clostridium citroniae WAL-19142.</title>
        <authorList>
            <consortium name="The Broad Institute Genome Sequencing Platform"/>
            <person name="Earl A."/>
            <person name="Ward D."/>
            <person name="Feldgarden M."/>
            <person name="Gevers D."/>
            <person name="Warren Y.A."/>
            <person name="Tyrrell K.L."/>
            <person name="Citron D.M."/>
            <person name="Goldstein E.J."/>
            <person name="Daigneault M."/>
            <person name="Allen-Vercoe E."/>
            <person name="Young S.K."/>
            <person name="Zeng Q."/>
            <person name="Gargeya S."/>
            <person name="Fitzgerald M."/>
            <person name="Haas B."/>
            <person name="Abouelleil A."/>
            <person name="Alvarado L."/>
            <person name="Arachchi H.M."/>
            <person name="Berlin A."/>
            <person name="Brown A."/>
            <person name="Chapman S.B."/>
            <person name="Chen Z."/>
            <person name="Dunbar C."/>
            <person name="Freedman E."/>
            <person name="Gearin G."/>
            <person name="Gellesch M."/>
            <person name="Goldberg J."/>
            <person name="Griggs A."/>
            <person name="Gujja S."/>
            <person name="Heilman E.R."/>
            <person name="Heiman D."/>
            <person name="Howarth C."/>
            <person name="Larson L."/>
            <person name="Lui A."/>
            <person name="MacDonald P.J."/>
            <person name="Mehta T."/>
            <person name="Montmayeur A."/>
            <person name="Murphy C."/>
            <person name="Neiman D."/>
            <person name="Pearson M."/>
            <person name="Priest M."/>
            <person name="Roberts A."/>
            <person name="Saif S."/>
            <person name="Shea T."/>
            <person name="Shenoy N."/>
            <person name="Sisk P."/>
            <person name="Stolte C."/>
            <person name="Sykes S."/>
            <person name="White J."/>
            <person name="Yandava C."/>
            <person name="Wortman J."/>
            <person name="Nusbaum C."/>
            <person name="Birren B."/>
        </authorList>
    </citation>
    <scope>NUCLEOTIDE SEQUENCE [LARGE SCALE GENOMIC DNA]</scope>
    <source>
        <strain evidence="1 2">WAL-19142</strain>
    </source>
</reference>
<gene>
    <name evidence="1" type="ORF">HMPREF9470_02913</name>
</gene>
<dbReference type="Proteomes" id="UP000037392">
    <property type="component" value="Unassembled WGS sequence"/>
</dbReference>
<comment type="caution">
    <text evidence="1">The sequence shown here is derived from an EMBL/GenBank/DDBJ whole genome shotgun (WGS) entry which is preliminary data.</text>
</comment>
<organism evidence="1 2">
    <name type="scientific">[Clostridium] citroniae WAL-19142</name>
    <dbReference type="NCBI Taxonomy" id="742734"/>
    <lineage>
        <taxon>Bacteria</taxon>
        <taxon>Bacillati</taxon>
        <taxon>Bacillota</taxon>
        <taxon>Clostridia</taxon>
        <taxon>Lachnospirales</taxon>
        <taxon>Lachnospiraceae</taxon>
        <taxon>Enterocloster</taxon>
    </lineage>
</organism>
<dbReference type="Pfam" id="PF18960">
    <property type="entry name" value="DUF5702"/>
    <property type="match status" value="1"/>
</dbReference>